<evidence type="ECO:0000256" key="8">
    <source>
        <dbReference type="PIRSR" id="PIRSR601382-3"/>
    </source>
</evidence>
<proteinExistence type="inferred from homology"/>
<evidence type="ECO:0000256" key="5">
    <source>
        <dbReference type="ARBA" id="ARBA00023157"/>
    </source>
</evidence>
<feature type="binding site" evidence="7">
    <location>
        <position position="595"/>
    </location>
    <ligand>
        <name>Ca(2+)</name>
        <dbReference type="ChEBI" id="CHEBI:29108"/>
    </ligand>
</feature>
<feature type="disulfide bond" evidence="8">
    <location>
        <begin position="396"/>
        <end position="425"/>
    </location>
</feature>
<dbReference type="GO" id="GO:0016020">
    <property type="term" value="C:membrane"/>
    <property type="evidence" value="ECO:0007669"/>
    <property type="project" value="InterPro"/>
</dbReference>
<keyword evidence="4 9" id="KW-0378">Hydrolase</keyword>
<dbReference type="GO" id="GO:0004571">
    <property type="term" value="F:mannosyl-oligosaccharide 1,2-alpha-mannosidase activity"/>
    <property type="evidence" value="ECO:0007669"/>
    <property type="project" value="InterPro"/>
</dbReference>
<keyword evidence="7" id="KW-0106">Calcium</keyword>
<evidence type="ECO:0000313" key="11">
    <source>
        <dbReference type="Proteomes" id="UP000078576"/>
    </source>
</evidence>
<evidence type="ECO:0000256" key="2">
    <source>
        <dbReference type="ARBA" id="ARBA00004922"/>
    </source>
</evidence>
<evidence type="ECO:0000256" key="3">
    <source>
        <dbReference type="ARBA" id="ARBA00007658"/>
    </source>
</evidence>
<dbReference type="OrthoDB" id="8118055at2759"/>
<dbReference type="InterPro" id="IPR050749">
    <property type="entry name" value="Glycosyl_Hydrolase_47"/>
</dbReference>
<feature type="active site" description="Proton donor" evidence="6">
    <location>
        <position position="439"/>
    </location>
</feature>
<dbReference type="FunFam" id="1.50.10.10:FF:000037">
    <property type="entry name" value="alpha-1,2-Mannosidase"/>
    <property type="match status" value="1"/>
</dbReference>
<name>A0A194VCZ2_CYTMA</name>
<keyword evidence="11" id="KW-1185">Reference proteome</keyword>
<dbReference type="Gene3D" id="1.50.10.10">
    <property type="match status" value="1"/>
</dbReference>
<evidence type="ECO:0000256" key="4">
    <source>
        <dbReference type="ARBA" id="ARBA00022801"/>
    </source>
</evidence>
<reference evidence="11" key="1">
    <citation type="submission" date="2014-12" db="EMBL/GenBank/DDBJ databases">
        <title>Genome Sequence of Valsa Canker Pathogens Uncovers a Specific Adaption of Colonization on Woody Bark.</title>
        <authorList>
            <person name="Yin Z."/>
            <person name="Liu H."/>
            <person name="Gao X."/>
            <person name="Li Z."/>
            <person name="Song N."/>
            <person name="Ke X."/>
            <person name="Dai Q."/>
            <person name="Wu Y."/>
            <person name="Sun Y."/>
            <person name="Xu J.-R."/>
            <person name="Kang Z.K."/>
            <person name="Wang L."/>
            <person name="Huang L."/>
        </authorList>
    </citation>
    <scope>NUCLEOTIDE SEQUENCE [LARGE SCALE GENOMIC DNA]</scope>
    <source>
        <strain evidence="11">SXYL134</strain>
    </source>
</reference>
<comment type="similarity">
    <text evidence="3 9">Belongs to the glycosyl hydrolase 47 family.</text>
</comment>
<gene>
    <name evidence="10" type="ORF">VP1G_08831</name>
</gene>
<evidence type="ECO:0000313" key="10">
    <source>
        <dbReference type="EMBL" id="KUI61651.1"/>
    </source>
</evidence>
<dbReference type="UniPathway" id="UPA00378"/>
<dbReference type="Proteomes" id="UP000078576">
    <property type="component" value="Unassembled WGS sequence"/>
</dbReference>
<keyword evidence="5 8" id="KW-1015">Disulfide bond</keyword>
<dbReference type="PANTHER" id="PTHR11742">
    <property type="entry name" value="MANNOSYL-OLIGOSACCHARIDE ALPHA-1,2-MANNOSIDASE-RELATED"/>
    <property type="match status" value="1"/>
</dbReference>
<evidence type="ECO:0000256" key="7">
    <source>
        <dbReference type="PIRSR" id="PIRSR601382-2"/>
    </source>
</evidence>
<dbReference type="InterPro" id="IPR012341">
    <property type="entry name" value="6hp_glycosidase-like_sf"/>
</dbReference>
<comment type="cofactor">
    <cofactor evidence="1 7">
        <name>Ca(2+)</name>
        <dbReference type="ChEBI" id="CHEBI:29108"/>
    </cofactor>
</comment>
<evidence type="ECO:0000256" key="6">
    <source>
        <dbReference type="PIRSR" id="PIRSR601382-1"/>
    </source>
</evidence>
<dbReference type="SUPFAM" id="SSF48225">
    <property type="entry name" value="Seven-hairpin glycosidases"/>
    <property type="match status" value="1"/>
</dbReference>
<dbReference type="Pfam" id="PF01532">
    <property type="entry name" value="Glyco_hydro_47"/>
    <property type="match status" value="1"/>
</dbReference>
<dbReference type="GO" id="GO:0005783">
    <property type="term" value="C:endoplasmic reticulum"/>
    <property type="evidence" value="ECO:0007669"/>
    <property type="project" value="TreeGrafter"/>
</dbReference>
<accession>A0A194VCZ2</accession>
<feature type="active site" evidence="6">
    <location>
        <position position="508"/>
    </location>
</feature>
<feature type="active site" description="Proton donor" evidence="6">
    <location>
        <position position="185"/>
    </location>
</feature>
<dbReference type="EMBL" id="KN714783">
    <property type="protein sequence ID" value="KUI61651.1"/>
    <property type="molecule type" value="Genomic_DNA"/>
</dbReference>
<dbReference type="STRING" id="694573.A0A194VCZ2"/>
<feature type="active site" evidence="6">
    <location>
        <position position="321"/>
    </location>
</feature>
<keyword evidence="9" id="KW-0326">Glycosidase</keyword>
<dbReference type="AlphaFoldDB" id="A0A194VCZ2"/>
<sequence length="605" mass="68682">MFTTRKGPNWLIAALVLSCLTIFYVFDIDNSYTWSSPSSFSTERKKQWQVPDDYFWKTVPVHYPATTIRPLPINKKPVQFPKVQAITFPSETAEERRIREEHRDAIKQVFQKCWRSYKEKAWLADELTPVSGYSRNPFGGWGATLVDSLDTLWIMGMKDEFAEAVAAAYTIDFTKSQLQQINVFETTIRYLGGFLAAYDLSGDARLLRKAAEVGEMLYKAFDTPDRMPITRWNVNAAAEGERQEAPEAVLVAEIGSLTMEFTRLSMLTGDPKWFDAVQRITDIFHKQQMTTSLTGLWPLVVNAKDQVFNVGSVFTLGAMADSFFEYLPKMSALLGGRLPEYQEMYGKAMDTASEWLLFRPMTPADEDILIAGQVQVQVEDSKTLVSPQREGQHLVCFVGGMFALGGKLFNNKKHQDLATKLVDGCIWTYKASQHGVMPETFYMAPCASRDACEWDETAWKKQVVSAAGKTPTGNSDEDIALADRIIEENRLPRGFTAIPDRRYILRPEAIESVFVLYRATGRRDLLDAAWQMFTAIDRITSTRLANSAVADMTTRGLPSTTDSMESFWMGETLKYFYLIFSRPDLVSLDEFVFNTEAHPFRRLTK</sequence>
<evidence type="ECO:0000256" key="9">
    <source>
        <dbReference type="RuleBase" id="RU361193"/>
    </source>
</evidence>
<protein>
    <recommendedName>
        <fullName evidence="9">alpha-1,2-Mannosidase</fullName>
        <ecNumber evidence="9">3.2.1.-</ecNumber>
    </recommendedName>
</protein>
<evidence type="ECO:0000256" key="1">
    <source>
        <dbReference type="ARBA" id="ARBA00001913"/>
    </source>
</evidence>
<dbReference type="PRINTS" id="PR00747">
    <property type="entry name" value="GLYHDRLASE47"/>
</dbReference>
<keyword evidence="7" id="KW-0479">Metal-binding</keyword>
<dbReference type="GO" id="GO:0005509">
    <property type="term" value="F:calcium ion binding"/>
    <property type="evidence" value="ECO:0007669"/>
    <property type="project" value="InterPro"/>
</dbReference>
<dbReference type="InterPro" id="IPR001382">
    <property type="entry name" value="Glyco_hydro_47"/>
</dbReference>
<dbReference type="GO" id="GO:0005975">
    <property type="term" value="P:carbohydrate metabolic process"/>
    <property type="evidence" value="ECO:0007669"/>
    <property type="project" value="InterPro"/>
</dbReference>
<dbReference type="EC" id="3.2.1.-" evidence="9"/>
<dbReference type="InterPro" id="IPR036026">
    <property type="entry name" value="Seven-hairpin_glycosidases"/>
</dbReference>
<dbReference type="PROSITE" id="PS51257">
    <property type="entry name" value="PROKAR_LIPOPROTEIN"/>
    <property type="match status" value="1"/>
</dbReference>
<organism evidence="10 11">
    <name type="scientific">Cytospora mali</name>
    <name type="common">Apple Valsa canker fungus</name>
    <name type="synonym">Valsa mali</name>
    <dbReference type="NCBI Taxonomy" id="578113"/>
    <lineage>
        <taxon>Eukaryota</taxon>
        <taxon>Fungi</taxon>
        <taxon>Dikarya</taxon>
        <taxon>Ascomycota</taxon>
        <taxon>Pezizomycotina</taxon>
        <taxon>Sordariomycetes</taxon>
        <taxon>Sordariomycetidae</taxon>
        <taxon>Diaporthales</taxon>
        <taxon>Cytosporaceae</taxon>
        <taxon>Cytospora</taxon>
    </lineage>
</organism>
<dbReference type="GO" id="GO:0036503">
    <property type="term" value="P:ERAD pathway"/>
    <property type="evidence" value="ECO:0007669"/>
    <property type="project" value="UniProtKB-ARBA"/>
</dbReference>
<comment type="pathway">
    <text evidence="2">Protein modification; protein glycosylation.</text>
</comment>
<dbReference type="PANTHER" id="PTHR11742:SF89">
    <property type="entry name" value="ALPHA-1,2-MANNOSIDASE"/>
    <property type="match status" value="1"/>
</dbReference>